<keyword evidence="2" id="KW-1185">Reference proteome</keyword>
<proteinExistence type="predicted"/>
<name>A0ABU2NXB9_9ACTN</name>
<evidence type="ECO:0000313" key="2">
    <source>
        <dbReference type="Proteomes" id="UP001183414"/>
    </source>
</evidence>
<evidence type="ECO:0000313" key="1">
    <source>
        <dbReference type="EMBL" id="MDT0381261.1"/>
    </source>
</evidence>
<protein>
    <submittedName>
        <fullName evidence="1">Uncharacterized protein</fullName>
    </submittedName>
</protein>
<dbReference type="RefSeq" id="WP_311674948.1">
    <property type="nucleotide sequence ID" value="NZ_JAVREQ010000021.1"/>
</dbReference>
<sequence length="162" mass="18083">MSELLWDDVAYFFDPDLMGALPDVRVPDASVEDWQAVLDLIGESGWRCQYSEGDVLLPLPRAEAVLARSADAECPELRVWLTDEVLAIFRFCAVEQIDFDADLRELQGQGRLDVFCGFLRLIGRQLGKPVLMAPEGDAERPVLGFDGASDRVVLLERGRRDG</sequence>
<dbReference type="Proteomes" id="UP001183414">
    <property type="component" value="Unassembled WGS sequence"/>
</dbReference>
<reference evidence="2" key="1">
    <citation type="submission" date="2023-07" db="EMBL/GenBank/DDBJ databases">
        <title>30 novel species of actinomycetes from the DSMZ collection.</title>
        <authorList>
            <person name="Nouioui I."/>
        </authorList>
    </citation>
    <scope>NUCLEOTIDE SEQUENCE [LARGE SCALE GENOMIC DNA]</scope>
    <source>
        <strain evidence="2">DSM 42041</strain>
    </source>
</reference>
<accession>A0ABU2NXB9</accession>
<dbReference type="EMBL" id="JAVREQ010000021">
    <property type="protein sequence ID" value="MDT0381261.1"/>
    <property type="molecule type" value="Genomic_DNA"/>
</dbReference>
<gene>
    <name evidence="1" type="ORF">RM572_21110</name>
</gene>
<organism evidence="1 2">
    <name type="scientific">Streptomyces hazeniae</name>
    <dbReference type="NCBI Taxonomy" id="3075538"/>
    <lineage>
        <taxon>Bacteria</taxon>
        <taxon>Bacillati</taxon>
        <taxon>Actinomycetota</taxon>
        <taxon>Actinomycetes</taxon>
        <taxon>Kitasatosporales</taxon>
        <taxon>Streptomycetaceae</taxon>
        <taxon>Streptomyces</taxon>
    </lineage>
</organism>
<comment type="caution">
    <text evidence="1">The sequence shown here is derived from an EMBL/GenBank/DDBJ whole genome shotgun (WGS) entry which is preliminary data.</text>
</comment>